<evidence type="ECO:0000259" key="4">
    <source>
        <dbReference type="SMART" id="SM00635"/>
    </source>
</evidence>
<protein>
    <submittedName>
        <fullName evidence="5">DUF5011 domain-containing protein</fullName>
    </submittedName>
</protein>
<dbReference type="Pfam" id="PF09479">
    <property type="entry name" value="Flg_new"/>
    <property type="match status" value="3"/>
</dbReference>
<organism evidence="5 6">
    <name type="scientific">Bifidobacterium boum</name>
    <dbReference type="NCBI Taxonomy" id="78343"/>
    <lineage>
        <taxon>Bacteria</taxon>
        <taxon>Bacillati</taxon>
        <taxon>Actinomycetota</taxon>
        <taxon>Actinomycetes</taxon>
        <taxon>Bifidobacteriales</taxon>
        <taxon>Bifidobacteriaceae</taxon>
        <taxon>Bifidobacterium</taxon>
    </lineage>
</organism>
<dbReference type="EMBL" id="JABAGJ010000004">
    <property type="protein sequence ID" value="NMF02403.1"/>
    <property type="molecule type" value="Genomic_DNA"/>
</dbReference>
<dbReference type="InterPro" id="IPR011081">
    <property type="entry name" value="Big_4"/>
</dbReference>
<dbReference type="Gene3D" id="2.60.40.1080">
    <property type="match status" value="2"/>
</dbReference>
<sequence length="2361" mass="247395">MDSDSEKGRAKWFRAVAVVAAAATLFGGVTLPLVANAEDNSDTAQQSTVTEGKDAQSTGSDASTITALVNPDTITATAGQDGITLPPQVTAQYADGSSKQVDVTWTGNGYHDAKDLKNLAAGTYTFEGAVQGTDKKASATLVLAGAPKKTAAAEPEAVAAAAPAPAVTGESSPVAATLVSPKVINVSTPVGVTPQLPTSYEGTLSNGTPVWPSIVWDSVTADQVKKAGTFKVKGTASWSWYGSMSVEESTVEAKVTVAELKSIDPVNVSTWVGVLPELPESVNVHLSNSSKVPVNVHWNAVTADQVKKAGTFKVNGKLQQQDGSDSAVAVTATVTVSKVASVDPVRVKVALGKKVCNDFYYDDCSTSLSSNTTMKFEDGSTKDVSVQWDSDPYLVDTSKEGTVTITGHVKDTDYAVQGIINVLGIRSVWNPVYHTAPGVAPLLTSSENPSLSDGSNDTYYDVQWDPIDPAKYAQPGKFTVNGTLEGTDVKMVATVYVSKIVSINDQTETTHIGKTVSLGYRAYATFADGGGDSVNVTWPQIDAKKFDTAGSFDVEGTVQGTDLKAVCHITVAGLKSNETTDRIRVGSGTDALNAYFELDNGSSEYFDVTWNLDGGYVFDKTGTFDVKGTINFGGTTIDVVDHVTVYDIKSFTLHEDTVTTVTGIVPGNSDLPSATEHGTDGVDETVYPTWDTITEDQVSKAGQFDITGKYTDGDTTKKFTLHIKVVDSQKTRTVSVSTLTGVAPGLPYSVTTVLMNGETRSLETQWETVKPEDYAHPGTFTVKGYIKYSSIPITCKVHVYDAVPGSAQINVETVEGVKPHLPTSMSLKLTDGETYYLGSGSGLVWDDIDAAQYAKAGAFDVPGTIQGASVKPVAHVSVDKVHSYDKSEDITYVRGSSNTPYLSSSVTVLTEDGTTVSLSVTWDQYDHNKLNVLGDIVVNGTLENGMKTTATIHVVDIKSASVSDTIETLVGKEPSSWGNADVVYSNGTKGTESVQWKITKDLYSTAGDKTMTGTVIGTNITVTGKLKVYEDYAAIAPVDVWTAPGVAPQLPSSIGAKYSTSLKDKITSALGGSDEDSYDTWPDVTWDKIDPSQYAAGKDGTTFTVKGTVKDSKKQAQATVHVASITAIDTYQIPTTPGAAPDMPSTVSVRTKDGKTRDVNVEWTAIDPSSYQNAGAVFRVGGKLKIGDTAIDTISTTVRVGSVASVNTKVEQAVVTKTGTAPVLMYAYPVTLDDGTVIPMHVAWDNIPPAKYEKPGTFTVNGTLESGKKVSVKVTVKNTVAKDEVSWVNWYLYHTSVGGKVTLPKQVYVDFAGNNDGGGDDDANYRDVTWDTSKVDYTKPGTYLVTGKVKGTDLPSYLYITVSANQSATFTGFEPVAVSVPARSTVNDLAAMLPDKVVAKYSDNTTQLVEVNWNPSVASQDDLDTVGKTITITGTTGLNANATAKVTVVTSSTAVAKSASVEPITTDEGVKPNLPSKVTVTMSDGSTVQSMVTWDYVGSDKWGDGKGGTTFEVNGQTQVGSLDVTATVTVNKVPKFTVTFDANGGTLAGAATQTVRKNAPAVEPKTPTRDGEYSFVGWSTDKKGTSLYDFAKPVTGDLTLYAQWTKTPHPVKTVAITGTDVTGGKATVTKGESTTVSATITPTNATDKTVSWKSSDTAVASVIDNGDGTATITAKRGGKATITVTTKPLSIVKGDTAKTDTITVMVPASITSITASIETGKNTYTKGDAFDAGTLKVTAKKDDGTSEVLKPSQYTVDLAGKTVLDTVGTKNVTVTLKSDPDISSTVSVSVAQRYWKVSFNANGGSKTDPVTVADDGTPAAKPADPTRDGYTFAGWTSDKAGTKPYAFDAPVTGDLTLYAQWHDVQAPAITGVESATVYRGTTFKPTAGVKATDNHDGDLTKSITVDGSVDANTSGTYTLVYTVSDTAGNKTSVTRTVTVVDKPIPLTGAAIDGAVKGKATVKKGDTLTLTAKADPADATNTRIAWSSSDEKTATVTANADGTATVTAKRGGEATITLTVTQQYTDPISGKQVKAVKSDKVKVSVPATATSAKSPTAVTVVAKHAGTLPKQVAVTFDDGSERDVDVQWNPFDWANTKGGDTVTLTGTVTVDGVNIPVSVNVKVEADSTAPTINVPHNPYGKKDDTTAYVKIGTAFDPLADVKAKDDADGDVTGSITVDGSVDTSKPGTYSVTYTVTDVNGNVSKVKRTVVVTGYRTIHYDGNGNDTNASAEVPEGVAVTVPAAPTRDGYTFTGWTTDKEGLHPYDPSAQTTGDVTLYAQWKANPVNPSKPAAPAQGGPAGARQDGKGMTSSAAAGAPKKATSFGRLAKTGASVLLPLAVACMLAAAGMTLQERKRAHGRHIK</sequence>
<dbReference type="Proteomes" id="UP000583419">
    <property type="component" value="Unassembled WGS sequence"/>
</dbReference>
<feature type="transmembrane region" description="Helical" evidence="3">
    <location>
        <begin position="2330"/>
        <end position="2349"/>
    </location>
</feature>
<proteinExistence type="predicted"/>
<evidence type="ECO:0000313" key="5">
    <source>
        <dbReference type="EMBL" id="NMF02403.1"/>
    </source>
</evidence>
<dbReference type="InterPro" id="IPR042229">
    <property type="entry name" value="Listeria/Bacterioides_rpt_sf"/>
</dbReference>
<keyword evidence="3" id="KW-0472">Membrane</keyword>
<dbReference type="InterPro" id="IPR003343">
    <property type="entry name" value="Big_2"/>
</dbReference>
<feature type="region of interest" description="Disordered" evidence="2">
    <location>
        <begin position="39"/>
        <end position="62"/>
    </location>
</feature>
<dbReference type="Gene3D" id="2.60.40.10">
    <property type="entry name" value="Immunoglobulins"/>
    <property type="match status" value="2"/>
</dbReference>
<dbReference type="Pfam" id="PF02368">
    <property type="entry name" value="Big_2"/>
    <property type="match status" value="2"/>
</dbReference>
<accession>A0A848D738</accession>
<dbReference type="InterPro" id="IPR008964">
    <property type="entry name" value="Invasin/intimin_cell_adhesion"/>
</dbReference>
<dbReference type="Gene3D" id="2.60.40.3630">
    <property type="match status" value="1"/>
</dbReference>
<evidence type="ECO:0000313" key="6">
    <source>
        <dbReference type="Proteomes" id="UP000583419"/>
    </source>
</evidence>
<comment type="caution">
    <text evidence="5">The sequence shown here is derived from an EMBL/GenBank/DDBJ whole genome shotgun (WGS) entry which is preliminary data.</text>
</comment>
<evidence type="ECO:0000256" key="1">
    <source>
        <dbReference type="ARBA" id="ARBA00004196"/>
    </source>
</evidence>
<dbReference type="InterPro" id="IPR013378">
    <property type="entry name" value="InlB-like_B-rpt"/>
</dbReference>
<dbReference type="GO" id="GO:0005975">
    <property type="term" value="P:carbohydrate metabolic process"/>
    <property type="evidence" value="ECO:0007669"/>
    <property type="project" value="UniProtKB-ARBA"/>
</dbReference>
<keyword evidence="3" id="KW-1133">Transmembrane helix</keyword>
<name>A0A848D738_9BIFI</name>
<comment type="subcellular location">
    <subcellularLocation>
        <location evidence="1">Cell envelope</location>
    </subcellularLocation>
</comment>
<dbReference type="Pfam" id="PF07532">
    <property type="entry name" value="Big_4"/>
    <property type="match status" value="15"/>
</dbReference>
<evidence type="ECO:0000256" key="3">
    <source>
        <dbReference type="SAM" id="Phobius"/>
    </source>
</evidence>
<feature type="domain" description="BIG2" evidence="4">
    <location>
        <begin position="1615"/>
        <end position="1696"/>
    </location>
</feature>
<dbReference type="SMART" id="SM00635">
    <property type="entry name" value="BID_2"/>
    <property type="match status" value="2"/>
</dbReference>
<evidence type="ECO:0000256" key="2">
    <source>
        <dbReference type="SAM" id="MobiDB-lite"/>
    </source>
</evidence>
<feature type="domain" description="BIG2" evidence="4">
    <location>
        <begin position="1945"/>
        <end position="2028"/>
    </location>
</feature>
<dbReference type="InterPro" id="IPR022038">
    <property type="entry name" value="Ig-like_bact"/>
</dbReference>
<dbReference type="InterPro" id="IPR013783">
    <property type="entry name" value="Ig-like_fold"/>
</dbReference>
<dbReference type="GO" id="GO:0030313">
    <property type="term" value="C:cell envelope"/>
    <property type="evidence" value="ECO:0007669"/>
    <property type="project" value="UniProtKB-SubCell"/>
</dbReference>
<dbReference type="RefSeq" id="WP_168973504.1">
    <property type="nucleotide sequence ID" value="NZ_JABAGJ010000004.1"/>
</dbReference>
<gene>
    <name evidence="5" type="ORF">HF843_04315</name>
</gene>
<dbReference type="Gene3D" id="2.60.40.4270">
    <property type="entry name" value="Listeria-Bacteroides repeat domain"/>
    <property type="match status" value="3"/>
</dbReference>
<keyword evidence="3" id="KW-0812">Transmembrane</keyword>
<reference evidence="5 6" key="1">
    <citation type="submission" date="2020-04" db="EMBL/GenBank/DDBJ databases">
        <authorList>
            <person name="Hitch T.C.A."/>
            <person name="Wylensek D."/>
            <person name="Clavel T."/>
        </authorList>
    </citation>
    <scope>NUCLEOTIDE SEQUENCE [LARGE SCALE GENOMIC DNA]</scope>
    <source>
        <strain evidence="5 6">WCA-130-P53-4B</strain>
    </source>
</reference>
<dbReference type="Pfam" id="PF16403">
    <property type="entry name" value="Bact_surface_Ig-like"/>
    <property type="match status" value="2"/>
</dbReference>
<dbReference type="NCBIfam" id="TIGR02543">
    <property type="entry name" value="List_Bact_rpt"/>
    <property type="match status" value="3"/>
</dbReference>
<dbReference type="SUPFAM" id="SSF49373">
    <property type="entry name" value="Invasin/intimin cell-adhesion fragments"/>
    <property type="match status" value="2"/>
</dbReference>
<dbReference type="Pfam" id="PF07523">
    <property type="entry name" value="Big_3"/>
    <property type="match status" value="1"/>
</dbReference>
<dbReference type="InterPro" id="IPR032179">
    <property type="entry name" value="Cry22Aa_Ig-like"/>
</dbReference>
<feature type="transmembrane region" description="Helical" evidence="3">
    <location>
        <begin position="12"/>
        <end position="35"/>
    </location>
</feature>
<feature type="compositionally biased region" description="Polar residues" evidence="2">
    <location>
        <begin position="42"/>
        <end position="62"/>
    </location>
</feature>
<feature type="region of interest" description="Disordered" evidence="2">
    <location>
        <begin position="2283"/>
        <end position="2316"/>
    </location>
</feature>